<evidence type="ECO:0000313" key="3">
    <source>
        <dbReference type="Proteomes" id="UP000540698"/>
    </source>
</evidence>
<gene>
    <name evidence="2" type="ORF">HGB38_00440</name>
</gene>
<dbReference type="RefSeq" id="WP_084499031.1">
    <property type="nucleotide sequence ID" value="NZ_JAAXOS010000001.1"/>
</dbReference>
<accession>A0A7X6R107</accession>
<dbReference type="AlphaFoldDB" id="A0A7X6R107"/>
<proteinExistence type="predicted"/>
<name>A0A7X6R107_9NOCA</name>
<organism evidence="2 3">
    <name type="scientific">Nocardia gamkensis</name>
    <dbReference type="NCBI Taxonomy" id="352869"/>
    <lineage>
        <taxon>Bacteria</taxon>
        <taxon>Bacillati</taxon>
        <taxon>Actinomycetota</taxon>
        <taxon>Actinomycetes</taxon>
        <taxon>Mycobacteriales</taxon>
        <taxon>Nocardiaceae</taxon>
        <taxon>Nocardia</taxon>
    </lineage>
</organism>
<dbReference type="InterPro" id="IPR025711">
    <property type="entry name" value="PepSY"/>
</dbReference>
<evidence type="ECO:0000259" key="1">
    <source>
        <dbReference type="Pfam" id="PF03413"/>
    </source>
</evidence>
<reference evidence="2 3" key="1">
    <citation type="submission" date="2020-04" db="EMBL/GenBank/DDBJ databases">
        <title>MicrobeNet Type strains.</title>
        <authorList>
            <person name="Nicholson A.C."/>
        </authorList>
    </citation>
    <scope>NUCLEOTIDE SEQUENCE [LARGE SCALE GENOMIC DNA]</scope>
    <source>
        <strain evidence="2 3">DSM 44956</strain>
    </source>
</reference>
<evidence type="ECO:0000313" key="2">
    <source>
        <dbReference type="EMBL" id="NKY24712.1"/>
    </source>
</evidence>
<dbReference type="Gene3D" id="3.10.450.40">
    <property type="match status" value="1"/>
</dbReference>
<dbReference type="EMBL" id="JAAXOS010000001">
    <property type="protein sequence ID" value="NKY24712.1"/>
    <property type="molecule type" value="Genomic_DNA"/>
</dbReference>
<dbReference type="Pfam" id="PF03413">
    <property type="entry name" value="PepSY"/>
    <property type="match status" value="1"/>
</dbReference>
<keyword evidence="3" id="KW-1185">Reference proteome</keyword>
<dbReference type="Proteomes" id="UP000540698">
    <property type="component" value="Unassembled WGS sequence"/>
</dbReference>
<comment type="caution">
    <text evidence="2">The sequence shown here is derived from an EMBL/GenBank/DDBJ whole genome shotgun (WGS) entry which is preliminary data.</text>
</comment>
<sequence>MKATVRRALSGRRGLLAGAVVAAVLVGGPVALYAATDDQAPGGHRVAAYLSDHDWELTAAPAIGRQQAVDEALRAVPGSTVVSAELDAEGPTTVWEVELRTPDGIEHEVTIDATSGAVLGTVKQD</sequence>
<feature type="domain" description="PepSY" evidence="1">
    <location>
        <begin position="63"/>
        <end position="121"/>
    </location>
</feature>
<protein>
    <submittedName>
        <fullName evidence="2">PepSY domain-containing protein</fullName>
    </submittedName>
</protein>